<accession>A0A2W4CAF1</accession>
<dbReference type="EMBL" id="PCDP01000070">
    <property type="protein sequence ID" value="PZM08328.1"/>
    <property type="molecule type" value="Genomic_DNA"/>
</dbReference>
<gene>
    <name evidence="1" type="ORF">CPY51_29350</name>
</gene>
<comment type="caution">
    <text evidence="1">The sequence shown here is derived from an EMBL/GenBank/DDBJ whole genome shotgun (WGS) entry which is preliminary data.</text>
</comment>
<reference evidence="1 2" key="1">
    <citation type="journal article" date="2018" name="Sci. Rep.">
        <title>Rhizobium tumorigenes sp. nov., a novel plant tumorigenic bacterium isolated from cane gall tumors on thornless blackberry.</title>
        <authorList>
            <person name="Kuzmanovi N."/>
            <person name="Smalla K."/>
            <person name="Gronow S."/>
            <person name="PuBawska J."/>
        </authorList>
    </citation>
    <scope>NUCLEOTIDE SEQUENCE [LARGE SCALE GENOMIC DNA]</scope>
    <source>
        <strain evidence="1 2">CCBAU 85046</strain>
    </source>
</reference>
<name>A0A2W4CAF1_9HYPH</name>
<keyword evidence="2" id="KW-1185">Reference proteome</keyword>
<dbReference type="AlphaFoldDB" id="A0A2W4CAF1"/>
<evidence type="ECO:0000313" key="2">
    <source>
        <dbReference type="Proteomes" id="UP000248925"/>
    </source>
</evidence>
<proteinExistence type="predicted"/>
<sequence length="94" mass="10139">MYRTETIFAFNPGRIVERAIAGLGGLVVQGGRADEHSDSMSAVGNPYQNGNAQAESFMKTLKVEDVYLAGSKTFPDVTERGFGCRICQHALARG</sequence>
<evidence type="ECO:0000313" key="1">
    <source>
        <dbReference type="EMBL" id="PZM08328.1"/>
    </source>
</evidence>
<dbReference type="Proteomes" id="UP000248925">
    <property type="component" value="Unassembled WGS sequence"/>
</dbReference>
<organism evidence="1 2">
    <name type="scientific">Rhizobium tubonense</name>
    <dbReference type="NCBI Taxonomy" id="484088"/>
    <lineage>
        <taxon>Bacteria</taxon>
        <taxon>Pseudomonadati</taxon>
        <taxon>Pseudomonadota</taxon>
        <taxon>Alphaproteobacteria</taxon>
        <taxon>Hyphomicrobiales</taxon>
        <taxon>Rhizobiaceae</taxon>
        <taxon>Rhizobium/Agrobacterium group</taxon>
        <taxon>Rhizobium</taxon>
    </lineage>
</organism>
<protein>
    <submittedName>
        <fullName evidence="1">Uncharacterized protein</fullName>
    </submittedName>
</protein>